<feature type="region of interest" description="Disordered" evidence="6">
    <location>
        <begin position="1"/>
        <end position="24"/>
    </location>
</feature>
<keyword evidence="2" id="KW-1017">Isopeptide bond</keyword>
<evidence type="ECO:0000313" key="7">
    <source>
        <dbReference type="EMBL" id="JAV90765.1"/>
    </source>
</evidence>
<dbReference type="GO" id="GO:0036297">
    <property type="term" value="P:interstrand cross-link repair"/>
    <property type="evidence" value="ECO:0007669"/>
    <property type="project" value="TreeGrafter"/>
</dbReference>
<dbReference type="GO" id="GO:0007129">
    <property type="term" value="P:homologous chromosome pairing at meiosis"/>
    <property type="evidence" value="ECO:0007669"/>
    <property type="project" value="TreeGrafter"/>
</dbReference>
<dbReference type="GO" id="GO:0005634">
    <property type="term" value="C:nucleus"/>
    <property type="evidence" value="ECO:0007669"/>
    <property type="project" value="UniProtKB-SubCell"/>
</dbReference>
<dbReference type="GO" id="GO:0000793">
    <property type="term" value="C:condensed chromosome"/>
    <property type="evidence" value="ECO:0007669"/>
    <property type="project" value="TreeGrafter"/>
</dbReference>
<comment type="subcellular location">
    <subcellularLocation>
        <location evidence="1">Nucleus</location>
    </subcellularLocation>
</comment>
<evidence type="ECO:0000256" key="5">
    <source>
        <dbReference type="ARBA" id="ARBA00093456"/>
    </source>
</evidence>
<sequence>MPRSVSPTLSSSITRRSLTQRKRQEDRNLATYFKEVLTKAGVSLNEGDTPNHITQEQALVVRDISKTLRSHVFHPSNLEEFFKGLKLICKNEESFRKLLLPTDLKKDDSLQPTVQQDSVLRMLLNIPSLQDEIIDLLLRQVTESAVDDKNDTSLLRLVLTPLRYLSNITNAKALTTKLLDITEIGTFEAQLEILNLLPDVIPDVEYEETAKQLSKLLEHNPDLTGAVVDCLNSLNLSADVRSHVREEVLAQLHTNSSSKIFPILFEFVTAECTQKELQDALPSVRNALDGILSSPSSNKDADTKKALICNRLQSLLTARKSLYEGWVAYISNVRAVNDVKPVDLFMLFMLHSTGKMRKSTIEALFKKRVKLGLFKVAHFEALFKDYFVTQTMKDYLSSIMEVGVSILRFYTEPVVIECAETIFRLVFGHSLINRLQRQDVIYNLTLAIGMSDKKSIRPILKILIGLLSDLKKLQEHTVQLMGLLEKMDTINLSDVKLIFELLCNLTCGEHSEEAMSGLKDEIHMIIRKQLSSSKKSAKHRGIIGSIMMIKALVLTSQDQSAIDDVDDSISLDELPSGGPREAACLLELTNTCTLGNPDSVGLFYDELAFLIITTPNIQQVFLVWLYQLFTNSFQNSFVTETVPQPVNDLVLSMQFSLNTSDEVETQIAVNIGEMTLKLQPSENCSVIILASLFRLLRLIYYKQHEGDLASIDALLGCSVIMPDLEDVDGYDTEQLKQVADCVFHCINWFRELINAFVTQKSRQLRNKVLERLSGVVKLQGILEKCLANIPDHKLPLSYFDALSQGSMQRSPTHAVKVSRPKKKQKVSDTTNLNNTVASTSAVSQPPPKTGAKKKPSIPREFRFREMDTDIILLLRYPIQMDESVLPNTPAQSQSNTLNIEQFIFLISDLVHKLRVLMKPSDLGLSHITAINLEDLISDCLKLFPSINNHLQTITGAIENLLKSADNCRNAEVMSTSQANTLKNAFALIMECYSLIFGWSGFQHQKNLKLLKDCLKNVRVERSSQLASVKSLCMAFTDKLVEHVDHCLTLTAALSLVEVMQGLYEVRSHPDLKKRIAVTSGKLLSKRWYNQSGGTESGKDAYLCVNKLLKAYLGNATSKTICGVIGTLQEQADELKSKEDSLPMLASIDKLNFHVFFRCLCTTLVEIIRTEISSLTNEQHLVLWRMVALSMQGLMSVVKKQETKTNLVSYLKNGIAVLKIFLASGIPILEIVLPKKTTEVIEVFKLMQASTRFLHQLCCYSKFTKDVSLVAYVPQFRQVLESLIYRVKAALAGNGCSDAFWMGTLKNKNWHGEEILSQSTIRSNDSGDEEELPPDDEEEEIEIESNVVASDNESTASEII</sequence>
<accession>A0A1Y1N271</accession>
<feature type="region of interest" description="Disordered" evidence="6">
    <location>
        <begin position="810"/>
        <end position="856"/>
    </location>
</feature>
<organism evidence="7">
    <name type="scientific">Photinus pyralis</name>
    <name type="common">Common eastern firefly</name>
    <name type="synonym">Lampyris pyralis</name>
    <dbReference type="NCBI Taxonomy" id="7054"/>
    <lineage>
        <taxon>Eukaryota</taxon>
        <taxon>Metazoa</taxon>
        <taxon>Ecdysozoa</taxon>
        <taxon>Arthropoda</taxon>
        <taxon>Hexapoda</taxon>
        <taxon>Insecta</taxon>
        <taxon>Pterygota</taxon>
        <taxon>Neoptera</taxon>
        <taxon>Endopterygota</taxon>
        <taxon>Coleoptera</taxon>
        <taxon>Polyphaga</taxon>
        <taxon>Elateriformia</taxon>
        <taxon>Elateroidea</taxon>
        <taxon>Lampyridae</taxon>
        <taxon>Lampyrinae</taxon>
        <taxon>Photinus</taxon>
    </lineage>
</organism>
<protein>
    <recommendedName>
        <fullName evidence="8">Fanconi anemia group D2 protein</fullName>
    </recommendedName>
</protein>
<dbReference type="GO" id="GO:1990918">
    <property type="term" value="P:double-strand break repair involved in meiotic recombination"/>
    <property type="evidence" value="ECO:0007669"/>
    <property type="project" value="TreeGrafter"/>
</dbReference>
<feature type="compositionally biased region" description="Acidic residues" evidence="6">
    <location>
        <begin position="1325"/>
        <end position="1342"/>
    </location>
</feature>
<dbReference type="PANTHER" id="PTHR32086:SF0">
    <property type="entry name" value="FANCONI ANEMIA GROUP D2 PROTEIN"/>
    <property type="match status" value="1"/>
</dbReference>
<feature type="compositionally biased region" description="Low complexity" evidence="6">
    <location>
        <begin position="1"/>
        <end position="17"/>
    </location>
</feature>
<dbReference type="EMBL" id="GEZM01017326">
    <property type="protein sequence ID" value="JAV90765.1"/>
    <property type="molecule type" value="Transcribed_RNA"/>
</dbReference>
<keyword evidence="3" id="KW-0832">Ubl conjugation</keyword>
<dbReference type="GO" id="GO:0031573">
    <property type="term" value="P:mitotic intra-S DNA damage checkpoint signaling"/>
    <property type="evidence" value="ECO:0007669"/>
    <property type="project" value="TreeGrafter"/>
</dbReference>
<evidence type="ECO:0000256" key="1">
    <source>
        <dbReference type="ARBA" id="ARBA00004123"/>
    </source>
</evidence>
<dbReference type="GO" id="GO:0070182">
    <property type="term" value="F:DNA polymerase binding"/>
    <property type="evidence" value="ECO:0007669"/>
    <property type="project" value="TreeGrafter"/>
</dbReference>
<evidence type="ECO:0000256" key="4">
    <source>
        <dbReference type="ARBA" id="ARBA00023242"/>
    </source>
</evidence>
<reference evidence="7" key="1">
    <citation type="journal article" date="2016" name="Sci. Rep.">
        <title>Molecular characterization of firefly nuptial gifts: a multi-omics approach sheds light on postcopulatory sexual selection.</title>
        <authorList>
            <person name="Al-Wathiqui N."/>
            <person name="Fallon T.R."/>
            <person name="South A."/>
            <person name="Weng J.K."/>
            <person name="Lewis S.M."/>
        </authorList>
    </citation>
    <scope>NUCLEOTIDE SEQUENCE</scope>
</reference>
<feature type="compositionally biased region" description="Polar residues" evidence="6">
    <location>
        <begin position="1346"/>
        <end position="1359"/>
    </location>
</feature>
<feature type="compositionally biased region" description="Polar residues" evidence="6">
    <location>
        <begin position="827"/>
        <end position="843"/>
    </location>
</feature>
<feature type="region of interest" description="Disordered" evidence="6">
    <location>
        <begin position="1317"/>
        <end position="1359"/>
    </location>
</feature>
<evidence type="ECO:0000256" key="3">
    <source>
        <dbReference type="ARBA" id="ARBA00022843"/>
    </source>
</evidence>
<evidence type="ECO:0000256" key="2">
    <source>
        <dbReference type="ARBA" id="ARBA00022499"/>
    </source>
</evidence>
<evidence type="ECO:0008006" key="8">
    <source>
        <dbReference type="Google" id="ProtNLM"/>
    </source>
</evidence>
<keyword evidence="4" id="KW-0539">Nucleus</keyword>
<dbReference type="InterPro" id="IPR029448">
    <property type="entry name" value="FANCD2"/>
</dbReference>
<name>A0A1Y1N271_PHOPY</name>
<dbReference type="Pfam" id="PF14631">
    <property type="entry name" value="FancD2"/>
    <property type="match status" value="1"/>
</dbReference>
<dbReference type="PANTHER" id="PTHR32086">
    <property type="entry name" value="FANCONI ANEMIA GROUP D2 PROTEIN"/>
    <property type="match status" value="1"/>
</dbReference>
<comment type="similarity">
    <text evidence="5">Belongs to the Fanconi anemia protein FANCD2 family.</text>
</comment>
<proteinExistence type="inferred from homology"/>
<evidence type="ECO:0000256" key="6">
    <source>
        <dbReference type="SAM" id="MobiDB-lite"/>
    </source>
</evidence>